<protein>
    <submittedName>
        <fullName evidence="2">Uncharacterized protein</fullName>
    </submittedName>
</protein>
<evidence type="ECO:0000313" key="3">
    <source>
        <dbReference type="Proteomes" id="UP000807115"/>
    </source>
</evidence>
<reference evidence="2" key="2">
    <citation type="submission" date="2020-10" db="EMBL/GenBank/DDBJ databases">
        <authorList>
            <person name="Cooper E.A."/>
            <person name="Brenton Z.W."/>
            <person name="Flinn B.S."/>
            <person name="Jenkins J."/>
            <person name="Shu S."/>
            <person name="Flowers D."/>
            <person name="Luo F."/>
            <person name="Wang Y."/>
            <person name="Xia P."/>
            <person name="Barry K."/>
            <person name="Daum C."/>
            <person name="Lipzen A."/>
            <person name="Yoshinaga Y."/>
            <person name="Schmutz J."/>
            <person name="Saski C."/>
            <person name="Vermerris W."/>
            <person name="Kresovich S."/>
        </authorList>
    </citation>
    <scope>NUCLEOTIDE SEQUENCE</scope>
</reference>
<gene>
    <name evidence="2" type="ORF">BDA96_03G234400</name>
</gene>
<accession>A0A921RDJ1</accession>
<dbReference type="Proteomes" id="UP000807115">
    <property type="component" value="Chromosome 3"/>
</dbReference>
<organism evidence="2 3">
    <name type="scientific">Sorghum bicolor</name>
    <name type="common">Sorghum</name>
    <name type="synonym">Sorghum vulgare</name>
    <dbReference type="NCBI Taxonomy" id="4558"/>
    <lineage>
        <taxon>Eukaryota</taxon>
        <taxon>Viridiplantae</taxon>
        <taxon>Streptophyta</taxon>
        <taxon>Embryophyta</taxon>
        <taxon>Tracheophyta</taxon>
        <taxon>Spermatophyta</taxon>
        <taxon>Magnoliopsida</taxon>
        <taxon>Liliopsida</taxon>
        <taxon>Poales</taxon>
        <taxon>Poaceae</taxon>
        <taxon>PACMAD clade</taxon>
        <taxon>Panicoideae</taxon>
        <taxon>Andropogonodae</taxon>
        <taxon>Andropogoneae</taxon>
        <taxon>Sorghinae</taxon>
        <taxon>Sorghum</taxon>
    </lineage>
</organism>
<evidence type="ECO:0000313" key="2">
    <source>
        <dbReference type="EMBL" id="KAG0538418.1"/>
    </source>
</evidence>
<proteinExistence type="predicted"/>
<name>A0A921RDJ1_SORBI</name>
<dbReference type="AlphaFoldDB" id="A0A921RDJ1"/>
<feature type="signal peptide" evidence="1">
    <location>
        <begin position="1"/>
        <end position="19"/>
    </location>
</feature>
<reference evidence="2" key="1">
    <citation type="journal article" date="2019" name="BMC Genomics">
        <title>A new reference genome for Sorghum bicolor reveals high levels of sequence similarity between sweet and grain genotypes: implications for the genetics of sugar metabolism.</title>
        <authorList>
            <person name="Cooper E.A."/>
            <person name="Brenton Z.W."/>
            <person name="Flinn B.S."/>
            <person name="Jenkins J."/>
            <person name="Shu S."/>
            <person name="Flowers D."/>
            <person name="Luo F."/>
            <person name="Wang Y."/>
            <person name="Xia P."/>
            <person name="Barry K."/>
            <person name="Daum C."/>
            <person name="Lipzen A."/>
            <person name="Yoshinaga Y."/>
            <person name="Schmutz J."/>
            <person name="Saski C."/>
            <person name="Vermerris W."/>
            <person name="Kresovich S."/>
        </authorList>
    </citation>
    <scope>NUCLEOTIDE SEQUENCE</scope>
</reference>
<dbReference type="EMBL" id="CM027682">
    <property type="protein sequence ID" value="KAG0538418.1"/>
    <property type="molecule type" value="Genomic_DNA"/>
</dbReference>
<sequence length="53" mass="6348">MILWAWELFLFAYYLFISSDGSTQMVHVQGTCLPLENWDYLCGWILILRNFTK</sequence>
<keyword evidence="1" id="KW-0732">Signal</keyword>
<evidence type="ECO:0000256" key="1">
    <source>
        <dbReference type="SAM" id="SignalP"/>
    </source>
</evidence>
<comment type="caution">
    <text evidence="2">The sequence shown here is derived from an EMBL/GenBank/DDBJ whole genome shotgun (WGS) entry which is preliminary data.</text>
</comment>
<feature type="chain" id="PRO_5037817197" evidence="1">
    <location>
        <begin position="20"/>
        <end position="53"/>
    </location>
</feature>